<keyword evidence="5 7" id="KW-0808">Transferase</keyword>
<dbReference type="AlphaFoldDB" id="A0A336MPH7"/>
<dbReference type="GO" id="GO:0032259">
    <property type="term" value="P:methylation"/>
    <property type="evidence" value="ECO:0007669"/>
    <property type="project" value="UniProtKB-KW"/>
</dbReference>
<feature type="binding site" evidence="8">
    <location>
        <position position="128"/>
    </location>
    <ligand>
        <name>S-adenosyl-L-methionine</name>
        <dbReference type="ChEBI" id="CHEBI:59789"/>
    </ligand>
</feature>
<evidence type="ECO:0000313" key="9">
    <source>
        <dbReference type="EMBL" id="SSX31019.1"/>
    </source>
</evidence>
<feature type="binding site" evidence="8">
    <location>
        <position position="103"/>
    </location>
    <ligand>
        <name>S-adenosyl-L-methionine</name>
        <dbReference type="ChEBI" id="CHEBI:59789"/>
    </ligand>
</feature>
<dbReference type="Gene3D" id="3.40.50.150">
    <property type="entry name" value="Vaccinia Virus protein VP39"/>
    <property type="match status" value="1"/>
</dbReference>
<evidence type="ECO:0000256" key="6">
    <source>
        <dbReference type="ARBA" id="ARBA00022691"/>
    </source>
</evidence>
<evidence type="ECO:0000256" key="2">
    <source>
        <dbReference type="ARBA" id="ARBA00003455"/>
    </source>
</evidence>
<evidence type="ECO:0000256" key="1">
    <source>
        <dbReference type="ARBA" id="ARBA00000724"/>
    </source>
</evidence>
<comment type="catalytic activity">
    <reaction evidence="1 7">
        <text>[phosphatase 2A protein]-C-terminal L-leucine + S-adenosyl-L-methionine = [phosphatase 2A protein]-C-terminal L-leucine methyl ester + S-adenosyl-L-homocysteine</text>
        <dbReference type="Rhea" id="RHEA:48544"/>
        <dbReference type="Rhea" id="RHEA-COMP:12134"/>
        <dbReference type="Rhea" id="RHEA-COMP:12135"/>
        <dbReference type="ChEBI" id="CHEBI:57856"/>
        <dbReference type="ChEBI" id="CHEBI:59789"/>
        <dbReference type="ChEBI" id="CHEBI:90516"/>
        <dbReference type="ChEBI" id="CHEBI:90517"/>
        <dbReference type="EC" id="2.1.1.233"/>
    </reaction>
</comment>
<feature type="binding site" evidence="8">
    <location>
        <position position="226"/>
    </location>
    <ligand>
        <name>S-adenosyl-L-methionine</name>
        <dbReference type="ChEBI" id="CHEBI:59789"/>
    </ligand>
</feature>
<evidence type="ECO:0000256" key="8">
    <source>
        <dbReference type="PIRSR" id="PIRSR016305-1"/>
    </source>
</evidence>
<proteinExistence type="inferred from homology"/>
<organism evidence="9">
    <name type="scientific">Culicoides sonorensis</name>
    <name type="common">Biting midge</name>
    <dbReference type="NCBI Taxonomy" id="179676"/>
    <lineage>
        <taxon>Eukaryota</taxon>
        <taxon>Metazoa</taxon>
        <taxon>Ecdysozoa</taxon>
        <taxon>Arthropoda</taxon>
        <taxon>Hexapoda</taxon>
        <taxon>Insecta</taxon>
        <taxon>Pterygota</taxon>
        <taxon>Neoptera</taxon>
        <taxon>Endopterygota</taxon>
        <taxon>Diptera</taxon>
        <taxon>Nematocera</taxon>
        <taxon>Chironomoidea</taxon>
        <taxon>Ceratopogonidae</taxon>
        <taxon>Ceratopogoninae</taxon>
        <taxon>Culicoides</taxon>
        <taxon>Monoculicoides</taxon>
    </lineage>
</organism>
<dbReference type="GO" id="GO:0009966">
    <property type="term" value="P:regulation of signal transduction"/>
    <property type="evidence" value="ECO:0007669"/>
    <property type="project" value="UniProtKB-ARBA"/>
</dbReference>
<accession>A0A336MPH7</accession>
<keyword evidence="6 7" id="KW-0949">S-adenosyl-L-methionine</keyword>
<dbReference type="VEuPathDB" id="VectorBase:CSON003190"/>
<evidence type="ECO:0000256" key="7">
    <source>
        <dbReference type="PIRNR" id="PIRNR016305"/>
    </source>
</evidence>
<dbReference type="PIRSF" id="PIRSF016305">
    <property type="entry name" value="LCM_mtfrase"/>
    <property type="match status" value="1"/>
</dbReference>
<dbReference type="InterPro" id="IPR029063">
    <property type="entry name" value="SAM-dependent_MTases_sf"/>
</dbReference>
<evidence type="ECO:0000256" key="4">
    <source>
        <dbReference type="ARBA" id="ARBA00022603"/>
    </source>
</evidence>
<evidence type="ECO:0000256" key="3">
    <source>
        <dbReference type="ARBA" id="ARBA00010703"/>
    </source>
</evidence>
<dbReference type="SUPFAM" id="SSF53335">
    <property type="entry name" value="S-adenosyl-L-methionine-dependent methyltransferases"/>
    <property type="match status" value="1"/>
</dbReference>
<dbReference type="InterPro" id="IPR016651">
    <property type="entry name" value="LCMT1"/>
</dbReference>
<keyword evidence="4 7" id="KW-0489">Methyltransferase</keyword>
<feature type="binding site" evidence="8">
    <location>
        <begin position="199"/>
        <end position="200"/>
    </location>
    <ligand>
        <name>S-adenosyl-L-methionine</name>
        <dbReference type="ChEBI" id="CHEBI:59789"/>
    </ligand>
</feature>
<dbReference type="PANTHER" id="PTHR13600:SF33">
    <property type="entry name" value="LEUCINE CARBOXYL METHYLTRANSFERASE 1"/>
    <property type="match status" value="1"/>
</dbReference>
<sequence>MERFFNIQLFNHDFHRNNLKILKIKFEKLKKINCFDWQNKQLPSMEHSSFMGQDEGVMSTNDDASECKKSAVYRGYYRDEYIGYFVKNPDRKAPEINRGYYARVKGVEMCIEKFLKKAGEKCQIVNLGCGFDTLFFRLRDAGHLIQNFVEIDFPSVTSRKCYQIKRNKSLLEKIHSEDGEVRLSSTDLHSANYHIVGVDLRNIDELASKLQQSEVDFNVPTIFLAECVLVYIETQNASNLLTWISSNFKSAVFINYEQVNMNDRFGEVMLQNLRSRGCSLAGVESCLTLDTQIARFLNSNWTGVRAWDMVKVYNSIPVAERQRIEKLEMLDEGELLVQLFQHYCISVAWVGDLFQDNVDDCFKVVERRLSSIKLNPVN</sequence>
<dbReference type="EMBL" id="UFQT01001563">
    <property type="protein sequence ID" value="SSX31019.1"/>
    <property type="molecule type" value="Genomic_DNA"/>
</dbReference>
<dbReference type="InterPro" id="IPR007213">
    <property type="entry name" value="Ppm1/Ppm2/Tcmp"/>
</dbReference>
<dbReference type="Pfam" id="PF04072">
    <property type="entry name" value="LCM"/>
    <property type="match status" value="1"/>
</dbReference>
<gene>
    <name evidence="9" type="primary">CSON003190</name>
</gene>
<dbReference type="GO" id="GO:0005829">
    <property type="term" value="C:cytosol"/>
    <property type="evidence" value="ECO:0007669"/>
    <property type="project" value="TreeGrafter"/>
</dbReference>
<comment type="similarity">
    <text evidence="3 7">Belongs to the methyltransferase superfamily. LCMT family.</text>
</comment>
<dbReference type="PANTHER" id="PTHR13600">
    <property type="entry name" value="LEUCINE CARBOXYL METHYLTRANSFERASE"/>
    <property type="match status" value="1"/>
</dbReference>
<reference evidence="9" key="1">
    <citation type="submission" date="2018-07" db="EMBL/GenBank/DDBJ databases">
        <authorList>
            <person name="Quirk P.G."/>
            <person name="Krulwich T.A."/>
        </authorList>
    </citation>
    <scope>NUCLEOTIDE SEQUENCE</scope>
</reference>
<evidence type="ECO:0000256" key="5">
    <source>
        <dbReference type="ARBA" id="ARBA00022679"/>
    </source>
</evidence>
<protein>
    <recommendedName>
        <fullName evidence="7">Leucine carboxyl methyltransferase 1</fullName>
        <ecNumber evidence="7">2.1.1.233</ecNumber>
    </recommendedName>
</protein>
<dbReference type="FunFam" id="3.40.50.150:FF:000092">
    <property type="entry name" value="Leucine carboxyl methyltransferase 1"/>
    <property type="match status" value="1"/>
</dbReference>
<dbReference type="GO" id="GO:0018423">
    <property type="term" value="F:protein C-terminal leucine carboxyl O-methyltransferase activity"/>
    <property type="evidence" value="ECO:0007669"/>
    <property type="project" value="UniProtKB-EC"/>
</dbReference>
<comment type="function">
    <text evidence="2 7">Methylates the carboxyl group of the C-terminal leucine residue of protein phosphatase 2A catalytic subunits to form alpha-leucine ester residues.</text>
</comment>
<dbReference type="EC" id="2.1.1.233" evidence="7"/>
<name>A0A336MPH7_CULSO</name>